<organism evidence="1">
    <name type="scientific">Salmonella typhimurium</name>
    <dbReference type="NCBI Taxonomy" id="90371"/>
    <lineage>
        <taxon>Bacteria</taxon>
        <taxon>Pseudomonadati</taxon>
        <taxon>Pseudomonadota</taxon>
        <taxon>Gammaproteobacteria</taxon>
        <taxon>Enterobacterales</taxon>
        <taxon>Enterobacteriaceae</taxon>
        <taxon>Salmonella</taxon>
    </lineage>
</organism>
<dbReference type="InterPro" id="IPR036590">
    <property type="entry name" value="SRAP-like"/>
</dbReference>
<dbReference type="EMBL" id="AAMIRC010000035">
    <property type="protein sequence ID" value="EDH7471814.1"/>
    <property type="molecule type" value="Genomic_DNA"/>
</dbReference>
<dbReference type="AlphaFoldDB" id="A0A635JQZ4"/>
<accession>A0A635JQZ4</accession>
<proteinExistence type="predicted"/>
<reference evidence="1" key="1">
    <citation type="submission" date="2018-07" db="EMBL/GenBank/DDBJ databases">
        <authorList>
            <consortium name="GenomeTrakr network: Whole genome sequencing for foodborne pathogen traceback"/>
        </authorList>
    </citation>
    <scope>NUCLEOTIDE SEQUENCE</scope>
    <source>
        <strain evidence="1">FSIS1710628</strain>
    </source>
</reference>
<comment type="caution">
    <text evidence="1">The sequence shown here is derived from an EMBL/GenBank/DDBJ whole genome shotgun (WGS) entry which is preliminary data.</text>
</comment>
<protein>
    <submittedName>
        <fullName evidence="1">SOS response-associated peptidase</fullName>
    </submittedName>
</protein>
<sequence length="55" mass="6473">KGLVDIHDRRPLALTPETARVWMRQFLEPHSKSITYRVIPALTRPMMRKDTNPCQ</sequence>
<evidence type="ECO:0000313" key="1">
    <source>
        <dbReference type="EMBL" id="EDH7471814.1"/>
    </source>
</evidence>
<dbReference type="SUPFAM" id="SSF143081">
    <property type="entry name" value="BB1717-like"/>
    <property type="match status" value="1"/>
</dbReference>
<gene>
    <name evidence="1" type="ORF">B4W90_23555</name>
</gene>
<feature type="non-terminal residue" evidence="1">
    <location>
        <position position="1"/>
    </location>
</feature>
<name>A0A635JQZ4_SALTM</name>